<comment type="caution">
    <text evidence="1">The sequence shown here is derived from an EMBL/GenBank/DDBJ whole genome shotgun (WGS) entry which is preliminary data.</text>
</comment>
<dbReference type="Proteomes" id="UP000031535">
    <property type="component" value="Unassembled WGS sequence"/>
</dbReference>
<organism evidence="1 2">
    <name type="scientific">Pseudomonas batumici</name>
    <dbReference type="NCBI Taxonomy" id="226910"/>
    <lineage>
        <taxon>Bacteria</taxon>
        <taxon>Pseudomonadati</taxon>
        <taxon>Pseudomonadota</taxon>
        <taxon>Gammaproteobacteria</taxon>
        <taxon>Pseudomonadales</taxon>
        <taxon>Pseudomonadaceae</taxon>
        <taxon>Pseudomonas</taxon>
    </lineage>
</organism>
<gene>
    <name evidence="1" type="ORF">UCMB321_2932</name>
</gene>
<proteinExistence type="predicted"/>
<sequence length="109" mass="12092">MNRFVDDLAEHFRLALPEHHAALGPDGTRETIRHGVARARAYGITTARGVTVYVRLLFLFGRDYDTNPELPWAGAVLGDPALAEEDARVDQLALAARFYLEALTFESPP</sequence>
<evidence type="ECO:0000313" key="2">
    <source>
        <dbReference type="Proteomes" id="UP000031535"/>
    </source>
</evidence>
<accession>A0A0C2I2E8</accession>
<protein>
    <submittedName>
        <fullName evidence="1">Uncharacterized protein</fullName>
    </submittedName>
</protein>
<dbReference type="STRING" id="226910.UCMB321_2932"/>
<keyword evidence="2" id="KW-1185">Reference proteome</keyword>
<dbReference type="EMBL" id="JXDG01000037">
    <property type="protein sequence ID" value="KIH83436.1"/>
    <property type="molecule type" value="Genomic_DNA"/>
</dbReference>
<dbReference type="PATRIC" id="fig|226910.6.peg.2921"/>
<reference evidence="1 2" key="1">
    <citation type="submission" date="2015-01" db="EMBL/GenBank/DDBJ databases">
        <title>Complete genome of Pseudomonas batumici UCM B-321 producer of the batumin antibiotic with strong antistaphilococcal and potential anticancer activity.</title>
        <authorList>
            <person name="Klochko V.V."/>
            <person name="Zelena L.B."/>
            <person name="Elena K.A."/>
            <person name="Reva O.N."/>
        </authorList>
    </citation>
    <scope>NUCLEOTIDE SEQUENCE [LARGE SCALE GENOMIC DNA]</scope>
    <source>
        <strain evidence="1 2">UCM B-321</strain>
    </source>
</reference>
<name>A0A0C2I2E8_9PSED</name>
<dbReference type="AlphaFoldDB" id="A0A0C2I2E8"/>
<evidence type="ECO:0000313" key="1">
    <source>
        <dbReference type="EMBL" id="KIH83436.1"/>
    </source>
</evidence>